<dbReference type="AlphaFoldDB" id="A0A2A9DLW4"/>
<keyword evidence="2" id="KW-1185">Reference proteome</keyword>
<dbReference type="STRING" id="1724.GCA_001044175_00068"/>
<dbReference type="Gene3D" id="1.10.520.40">
    <property type="entry name" value="CRISPR-associated protein Cse2"/>
    <property type="match status" value="1"/>
</dbReference>
<dbReference type="NCBIfam" id="TIGR02548">
    <property type="entry name" value="casB_cse2"/>
    <property type="match status" value="1"/>
</dbReference>
<dbReference type="RefSeq" id="WP_048378674.1">
    <property type="nucleotide sequence ID" value="NZ_LDYE01000001.1"/>
</dbReference>
<accession>A0A2A9DLW4</accession>
<sequence length="211" mass="23469">MSEEQSTLRQSVGKTAARLQRQYLNSQNTADGALARGTLAELRKFASRPLDTNPLALQEVLLTLDPPLSEREVGRGDAPSPSERAAYYALSLFGIHMQSAKKPMHSNDVSFATACGQLYRVTESRSIKMRFDAMQVAGDEQSRLVHLRSLISLLRANEIACNYGQLAADLRSLSNPEYRDRVLLRWGRDFATGTLRLSARRDAEATAQEIQ</sequence>
<dbReference type="Pfam" id="PF09485">
    <property type="entry name" value="CRISPR_Cse2"/>
    <property type="match status" value="1"/>
</dbReference>
<dbReference type="InterPro" id="IPR013382">
    <property type="entry name" value="CRISPR-assoc_prot_Cse2"/>
</dbReference>
<dbReference type="Proteomes" id="UP000221653">
    <property type="component" value="Unassembled WGS sequence"/>
</dbReference>
<dbReference type="InterPro" id="IPR038287">
    <property type="entry name" value="Cse2_sf"/>
</dbReference>
<evidence type="ECO:0000313" key="1">
    <source>
        <dbReference type="EMBL" id="PFG27593.1"/>
    </source>
</evidence>
<organism evidence="1 2">
    <name type="scientific">Corynebacterium renale</name>
    <dbReference type="NCBI Taxonomy" id="1724"/>
    <lineage>
        <taxon>Bacteria</taxon>
        <taxon>Bacillati</taxon>
        <taxon>Actinomycetota</taxon>
        <taxon>Actinomycetes</taxon>
        <taxon>Mycobacteriales</taxon>
        <taxon>Corynebacteriaceae</taxon>
        <taxon>Corynebacterium</taxon>
    </lineage>
</organism>
<gene>
    <name evidence="1" type="ORF">ATK06_0663</name>
</gene>
<proteinExistence type="predicted"/>
<name>A0A2A9DLW4_9CORY</name>
<dbReference type="OrthoDB" id="4808431at2"/>
<evidence type="ECO:0000313" key="2">
    <source>
        <dbReference type="Proteomes" id="UP000221653"/>
    </source>
</evidence>
<comment type="caution">
    <text evidence="1">The sequence shown here is derived from an EMBL/GenBank/DDBJ whole genome shotgun (WGS) entry which is preliminary data.</text>
</comment>
<dbReference type="EMBL" id="PDJF01000001">
    <property type="protein sequence ID" value="PFG27593.1"/>
    <property type="molecule type" value="Genomic_DNA"/>
</dbReference>
<reference evidence="1 2" key="1">
    <citation type="submission" date="2017-10" db="EMBL/GenBank/DDBJ databases">
        <title>Sequencing the genomes of 1000 actinobacteria strains.</title>
        <authorList>
            <person name="Klenk H.-P."/>
        </authorList>
    </citation>
    <scope>NUCLEOTIDE SEQUENCE [LARGE SCALE GENOMIC DNA]</scope>
    <source>
        <strain evidence="1 2">DSM 20688</strain>
    </source>
</reference>
<protein>
    <submittedName>
        <fullName evidence="1">CRISPR system Cascade subunit CasB</fullName>
    </submittedName>
</protein>
<dbReference type="CDD" id="cd09731">
    <property type="entry name" value="Cse2_I-E"/>
    <property type="match status" value="1"/>
</dbReference>